<dbReference type="GO" id="GO:0016887">
    <property type="term" value="F:ATP hydrolysis activity"/>
    <property type="evidence" value="ECO:0007669"/>
    <property type="project" value="InterPro"/>
</dbReference>
<sequence length="881" mass="101268">MLNKLEIRKMLEKGNFFVHGSRWIRADFHLHTRRDKEFKDMGSEKDFITRYIAEIKKAEIRVGIITNHNKFDREEFKALRKEAKQEDIYLMPGVELSVKDGRNGIHTLVIFHENWIDNKENTDYIKSFLGLTFAGQTGYDNSNARSNHDLLETLRELDKFEKEYLLIFAHVEDDSGLWGALDGGRITELGKNELFRFRTAAFQKVRTRDKREKVKSWFGTWYPSEVEGSDPKTMHEIGRGEPTFVKIGAFTFEAVQFALKPEADRLSDKVIQKQVHSWVRSVSFEGGILDGKRLDLSDEMNCLIGIRGSGKSAVLECLRFALEFPLPESTEELDLKYKQDLVRFALGSGGKVVVHLEDAQGRHFEVRRILNERADIYFDGELRPGVRIPLKNPLFFGQKELVKRGEGSERELVERLLGSKLDAIRREIASQRQRVIDVVANLNKLKNLDTLEQEYQSKSKDTEFRLGLFRKYGVEQQLRRQVGFNADVTHARRVADVVDAFVRSFDTFLMEQESELVAQSKLESKENADIIADINAILDKIRKAPADARQVLSEARNDARVLREKLTELERRREALKDDFAAIERKLSEQLQQAGGISIRPDDFVKLNTELQKTKLALEEITKSRLRKNALRDELLKELKRLSGMWHQEFKQIETEIKKLNESQTALRIIPHYKGDKVAFLKELQNHFRGSKLREATLKSIIDSHADFISVYEGLDTICINLGDSGDIFRKYFNEAKASLLSWQVPNIFQIEYHGKELRDHSLGQRASALILFILSQRDNDVIIIDQPEDDLDNQTIFEDVIKLLRSLKKGIQFIFATHNANFPVLGDAEQIGACAFAGGIADIQIGSIDEPGIQKAIVSIMEGGHEAFARRKEIYQLWKQ</sequence>
<dbReference type="EMBL" id="FR695866">
    <property type="protein sequence ID" value="CBX27300.1"/>
    <property type="molecule type" value="Genomic_DNA"/>
</dbReference>
<gene>
    <name evidence="3" type="ORF">N47_H21220</name>
</gene>
<dbReference type="AlphaFoldDB" id="E1Y9Q6"/>
<protein>
    <recommendedName>
        <fullName evidence="2">ATPase AAA-type core domain-containing protein</fullName>
    </recommendedName>
</protein>
<dbReference type="SUPFAM" id="SSF52540">
    <property type="entry name" value="P-loop containing nucleoside triphosphate hydrolases"/>
    <property type="match status" value="1"/>
</dbReference>
<dbReference type="InterPro" id="IPR016195">
    <property type="entry name" value="Pol/histidinol_Pase-like"/>
</dbReference>
<dbReference type="GO" id="GO:0005524">
    <property type="term" value="F:ATP binding"/>
    <property type="evidence" value="ECO:0007669"/>
    <property type="project" value="InterPro"/>
</dbReference>
<dbReference type="InterPro" id="IPR054787">
    <property type="entry name" value="TrlF_ATPase"/>
</dbReference>
<accession>E1Y9Q6</accession>
<dbReference type="Gene3D" id="3.40.50.300">
    <property type="entry name" value="P-loop containing nucleotide triphosphate hydrolases"/>
    <property type="match status" value="2"/>
</dbReference>
<dbReference type="PANTHER" id="PTHR32182:SF22">
    <property type="entry name" value="ATP-DEPENDENT ENDONUCLEASE, OLD FAMILY-RELATED"/>
    <property type="match status" value="1"/>
</dbReference>
<name>E1Y9Q6_9BACT</name>
<feature type="domain" description="ATPase AAA-type core" evidence="2">
    <location>
        <begin position="758"/>
        <end position="822"/>
    </location>
</feature>
<dbReference type="InterPro" id="IPR003959">
    <property type="entry name" value="ATPase_AAA_core"/>
</dbReference>
<dbReference type="Pfam" id="PF13304">
    <property type="entry name" value="AAA_21"/>
    <property type="match status" value="1"/>
</dbReference>
<dbReference type="Gene3D" id="3.20.20.140">
    <property type="entry name" value="Metal-dependent hydrolases"/>
    <property type="match status" value="1"/>
</dbReference>
<feature type="coiled-coil region" evidence="1">
    <location>
        <begin position="552"/>
        <end position="593"/>
    </location>
</feature>
<organism evidence="3">
    <name type="scientific">uncultured Desulfobacterium sp</name>
    <dbReference type="NCBI Taxonomy" id="201089"/>
    <lineage>
        <taxon>Bacteria</taxon>
        <taxon>Pseudomonadati</taxon>
        <taxon>Thermodesulfobacteriota</taxon>
        <taxon>Desulfobacteria</taxon>
        <taxon>Desulfobacterales</taxon>
        <taxon>Desulfobacteriaceae</taxon>
        <taxon>Desulfobacterium</taxon>
        <taxon>environmental samples</taxon>
    </lineage>
</organism>
<dbReference type="SUPFAM" id="SSF89550">
    <property type="entry name" value="PHP domain-like"/>
    <property type="match status" value="1"/>
</dbReference>
<dbReference type="PANTHER" id="PTHR32182">
    <property type="entry name" value="DNA REPLICATION AND REPAIR PROTEIN RECF"/>
    <property type="match status" value="1"/>
</dbReference>
<keyword evidence="1" id="KW-0175">Coiled coil</keyword>
<dbReference type="GO" id="GO:0000731">
    <property type="term" value="P:DNA synthesis involved in DNA repair"/>
    <property type="evidence" value="ECO:0007669"/>
    <property type="project" value="TreeGrafter"/>
</dbReference>
<dbReference type="NCBIfam" id="NF045780">
    <property type="entry name" value="TrlF_fam_ATP"/>
    <property type="match status" value="1"/>
</dbReference>
<dbReference type="GO" id="GO:0006302">
    <property type="term" value="P:double-strand break repair"/>
    <property type="evidence" value="ECO:0007669"/>
    <property type="project" value="TreeGrafter"/>
</dbReference>
<proteinExistence type="predicted"/>
<evidence type="ECO:0000256" key="1">
    <source>
        <dbReference type="SAM" id="Coils"/>
    </source>
</evidence>
<dbReference type="InterPro" id="IPR027417">
    <property type="entry name" value="P-loop_NTPase"/>
</dbReference>
<reference evidence="3" key="1">
    <citation type="journal article" date="2011" name="Environ. Microbiol.">
        <title>Genomic insights into the metabolic potential of the polycyclic aromatic hydrocarbon degrading sulfate-reducing Deltaproteobacterium N47.</title>
        <authorList>
            <person name="Bergmann F."/>
            <person name="Selesi D."/>
            <person name="Weinmaier T."/>
            <person name="Tischler P."/>
            <person name="Rattei T."/>
            <person name="Meckenstock R.U."/>
        </authorList>
    </citation>
    <scope>NUCLEOTIDE SEQUENCE</scope>
</reference>
<evidence type="ECO:0000313" key="3">
    <source>
        <dbReference type="EMBL" id="CBX27300.1"/>
    </source>
</evidence>
<evidence type="ECO:0000259" key="2">
    <source>
        <dbReference type="Pfam" id="PF13304"/>
    </source>
</evidence>